<gene>
    <name evidence="15" type="ORF">L21SP2_1262</name>
</gene>
<dbReference type="InterPro" id="IPR013986">
    <property type="entry name" value="DExx_box_DNA_helicase_dom_sf"/>
</dbReference>
<keyword evidence="7" id="KW-0413">Isomerase</keyword>
<feature type="domain" description="UvrD-like helicase ATP-binding" evidence="13">
    <location>
        <begin position="7"/>
        <end position="279"/>
    </location>
</feature>
<dbReference type="Pfam" id="PF00580">
    <property type="entry name" value="UvrD-helicase"/>
    <property type="match status" value="1"/>
</dbReference>
<organism evidence="15 16">
    <name type="scientific">Salinispira pacifica</name>
    <dbReference type="NCBI Taxonomy" id="1307761"/>
    <lineage>
        <taxon>Bacteria</taxon>
        <taxon>Pseudomonadati</taxon>
        <taxon>Spirochaetota</taxon>
        <taxon>Spirochaetia</taxon>
        <taxon>Spirochaetales</taxon>
        <taxon>Spirochaetaceae</taxon>
        <taxon>Salinispira</taxon>
    </lineage>
</organism>
<evidence type="ECO:0000256" key="3">
    <source>
        <dbReference type="ARBA" id="ARBA00022801"/>
    </source>
</evidence>
<dbReference type="KEGG" id="slr:L21SP2_1262"/>
<feature type="domain" description="UvrD-like helicase C-terminal" evidence="14">
    <location>
        <begin position="280"/>
        <end position="562"/>
    </location>
</feature>
<keyword evidence="3 12" id="KW-0378">Hydrolase</keyword>
<evidence type="ECO:0000256" key="12">
    <source>
        <dbReference type="PROSITE-ProRule" id="PRU00560"/>
    </source>
</evidence>
<keyword evidence="5 12" id="KW-0067">ATP-binding</keyword>
<evidence type="ECO:0000256" key="9">
    <source>
        <dbReference type="ARBA" id="ARBA00034808"/>
    </source>
</evidence>
<dbReference type="GO" id="GO:0016887">
    <property type="term" value="F:ATP hydrolysis activity"/>
    <property type="evidence" value="ECO:0007669"/>
    <property type="project" value="RHEA"/>
</dbReference>
<dbReference type="STRING" id="1307761.L21SP2_1262"/>
<evidence type="ECO:0000313" key="16">
    <source>
        <dbReference type="Proteomes" id="UP000018680"/>
    </source>
</evidence>
<evidence type="ECO:0000256" key="2">
    <source>
        <dbReference type="ARBA" id="ARBA00022741"/>
    </source>
</evidence>
<dbReference type="RefSeq" id="WP_024267587.1">
    <property type="nucleotide sequence ID" value="NC_023035.1"/>
</dbReference>
<evidence type="ECO:0000259" key="13">
    <source>
        <dbReference type="PROSITE" id="PS51198"/>
    </source>
</evidence>
<reference evidence="15 16" key="1">
    <citation type="journal article" date="2015" name="Stand. Genomic Sci.">
        <title>Complete genome sequence and description of Salinispira pacifica gen. nov., sp. nov., a novel spirochaete isolated form a hypersaline microbial mat.</title>
        <authorList>
            <person name="Ben Hania W."/>
            <person name="Joseph M."/>
            <person name="Schumann P."/>
            <person name="Bunk B."/>
            <person name="Fiebig A."/>
            <person name="Sproer C."/>
            <person name="Klenk H.P."/>
            <person name="Fardeau M.L."/>
            <person name="Spring S."/>
        </authorList>
    </citation>
    <scope>NUCLEOTIDE SEQUENCE [LARGE SCALE GENOMIC DNA]</scope>
    <source>
        <strain evidence="15 16">L21-RPul-D2</strain>
    </source>
</reference>
<dbReference type="PATRIC" id="fig|1307761.3.peg.1255"/>
<dbReference type="InterPro" id="IPR014016">
    <property type="entry name" value="UvrD-like_ATP-bd"/>
</dbReference>
<accession>V5WFU7</accession>
<dbReference type="GO" id="GO:0043138">
    <property type="term" value="F:3'-5' DNA helicase activity"/>
    <property type="evidence" value="ECO:0007669"/>
    <property type="project" value="UniProtKB-EC"/>
</dbReference>
<dbReference type="CDD" id="cd17932">
    <property type="entry name" value="DEXQc_UvrD"/>
    <property type="match status" value="1"/>
</dbReference>
<dbReference type="PROSITE" id="PS51198">
    <property type="entry name" value="UVRD_HELICASE_ATP_BIND"/>
    <property type="match status" value="1"/>
</dbReference>
<dbReference type="GO" id="GO:0003677">
    <property type="term" value="F:DNA binding"/>
    <property type="evidence" value="ECO:0007669"/>
    <property type="project" value="UniProtKB-KW"/>
</dbReference>
<dbReference type="PANTHER" id="PTHR11070">
    <property type="entry name" value="UVRD / RECB / PCRA DNA HELICASE FAMILY MEMBER"/>
    <property type="match status" value="1"/>
</dbReference>
<keyword evidence="4 12" id="KW-0347">Helicase</keyword>
<dbReference type="Gene3D" id="1.10.486.10">
    <property type="entry name" value="PCRA, domain 4"/>
    <property type="match status" value="1"/>
</dbReference>
<comment type="catalytic activity">
    <reaction evidence="11">
        <text>ATP + H2O = ADP + phosphate + H(+)</text>
        <dbReference type="Rhea" id="RHEA:13065"/>
        <dbReference type="ChEBI" id="CHEBI:15377"/>
        <dbReference type="ChEBI" id="CHEBI:15378"/>
        <dbReference type="ChEBI" id="CHEBI:30616"/>
        <dbReference type="ChEBI" id="CHEBI:43474"/>
        <dbReference type="ChEBI" id="CHEBI:456216"/>
        <dbReference type="EC" id="5.6.2.4"/>
    </reaction>
</comment>
<dbReference type="SUPFAM" id="SSF52540">
    <property type="entry name" value="P-loop containing nucleoside triphosphate hydrolases"/>
    <property type="match status" value="1"/>
</dbReference>
<keyword evidence="16" id="KW-1185">Reference proteome</keyword>
<dbReference type="Gene3D" id="1.10.10.160">
    <property type="match status" value="1"/>
</dbReference>
<dbReference type="InterPro" id="IPR000212">
    <property type="entry name" value="DNA_helicase_UvrD/REP"/>
</dbReference>
<dbReference type="eggNOG" id="COG0210">
    <property type="taxonomic scope" value="Bacteria"/>
</dbReference>
<comment type="catalytic activity">
    <reaction evidence="8">
        <text>Couples ATP hydrolysis with the unwinding of duplex DNA by translocating in the 3'-5' direction.</text>
        <dbReference type="EC" id="5.6.2.4"/>
    </reaction>
</comment>
<dbReference type="InterPro" id="IPR014017">
    <property type="entry name" value="DNA_helicase_UvrD-like_C"/>
</dbReference>
<dbReference type="CDD" id="cd18807">
    <property type="entry name" value="SF1_C_UvrD"/>
    <property type="match status" value="1"/>
</dbReference>
<dbReference type="EC" id="5.6.2.4" evidence="9"/>
<name>V5WFU7_9SPIO</name>
<dbReference type="GO" id="GO:0005829">
    <property type="term" value="C:cytosol"/>
    <property type="evidence" value="ECO:0007669"/>
    <property type="project" value="TreeGrafter"/>
</dbReference>
<evidence type="ECO:0000256" key="4">
    <source>
        <dbReference type="ARBA" id="ARBA00022806"/>
    </source>
</evidence>
<evidence type="ECO:0000259" key="14">
    <source>
        <dbReference type="PROSITE" id="PS51217"/>
    </source>
</evidence>
<dbReference type="Gene3D" id="3.40.50.300">
    <property type="entry name" value="P-loop containing nucleotide triphosphate hydrolases"/>
    <property type="match status" value="2"/>
</dbReference>
<dbReference type="OrthoDB" id="9810135at2"/>
<dbReference type="HOGENOM" id="CLU_004585_5_2_12"/>
<dbReference type="Pfam" id="PF13361">
    <property type="entry name" value="UvrD_C"/>
    <property type="match status" value="1"/>
</dbReference>
<evidence type="ECO:0000256" key="7">
    <source>
        <dbReference type="ARBA" id="ARBA00023235"/>
    </source>
</evidence>
<evidence type="ECO:0000256" key="8">
    <source>
        <dbReference type="ARBA" id="ARBA00034617"/>
    </source>
</evidence>
<dbReference type="PROSITE" id="PS51217">
    <property type="entry name" value="UVRD_HELICASE_CTER"/>
    <property type="match status" value="1"/>
</dbReference>
<evidence type="ECO:0000256" key="1">
    <source>
        <dbReference type="ARBA" id="ARBA00009922"/>
    </source>
</evidence>
<comment type="similarity">
    <text evidence="1">Belongs to the helicase family. UvrD subfamily.</text>
</comment>
<dbReference type="GO" id="GO:0000725">
    <property type="term" value="P:recombinational repair"/>
    <property type="evidence" value="ECO:0007669"/>
    <property type="project" value="TreeGrafter"/>
</dbReference>
<dbReference type="AlphaFoldDB" id="V5WFU7"/>
<dbReference type="GO" id="GO:0005524">
    <property type="term" value="F:ATP binding"/>
    <property type="evidence" value="ECO:0007669"/>
    <property type="project" value="UniProtKB-UniRule"/>
</dbReference>
<feature type="binding site" evidence="12">
    <location>
        <begin position="28"/>
        <end position="35"/>
    </location>
    <ligand>
        <name>ATP</name>
        <dbReference type="ChEBI" id="CHEBI:30616"/>
    </ligand>
</feature>
<keyword evidence="6" id="KW-0238">DNA-binding</keyword>
<evidence type="ECO:0000256" key="5">
    <source>
        <dbReference type="ARBA" id="ARBA00022840"/>
    </source>
</evidence>
<evidence type="ECO:0000256" key="11">
    <source>
        <dbReference type="ARBA" id="ARBA00048988"/>
    </source>
</evidence>
<evidence type="ECO:0000256" key="10">
    <source>
        <dbReference type="ARBA" id="ARBA00034923"/>
    </source>
</evidence>
<dbReference type="Proteomes" id="UP000018680">
    <property type="component" value="Chromosome"/>
</dbReference>
<dbReference type="InterPro" id="IPR027417">
    <property type="entry name" value="P-loop_NTPase"/>
</dbReference>
<keyword evidence="2 12" id="KW-0547">Nucleotide-binding</keyword>
<evidence type="ECO:0000313" key="15">
    <source>
        <dbReference type="EMBL" id="AHC14663.1"/>
    </source>
</evidence>
<dbReference type="EMBL" id="CP006939">
    <property type="protein sequence ID" value="AHC14663.1"/>
    <property type="molecule type" value="Genomic_DNA"/>
</dbReference>
<proteinExistence type="inferred from homology"/>
<sequence length="675" mass="78085">MSTQLKSLLNPEQYEAATNLEGPLLIIAGAGSGKTRVITYRITEMLNQGINQSSILALTFTNKAAREMAGRVKELVGRKLPQLTVSTFHSFGVQILKKHITLLGWRENFSIYDTNDQRSLIKECARELKWSLEYLDFGHCMSTFSRIKTRRSKWSDPEIDDSLQPLYEEYQSHRKLYNALDFDDLIRLPIDLFQQHPQVLEEYRKRYKYIMVDEFQDTSIQQYEMMKLLADGSRNICVVGDDDQSIYSWRGANFDNIRNFERDFPELREIKLEQNYRSTGTILDAANHLIKNNKNRKIKALWTGGDGGKPIELYQPQDERAEARFICDMIQTLNLKEQIHYHDISILIRTNALARGIEEELMARNLPYRITGGTSFFERPEVKDMISYLRCLANPDDDISLLRIMNTPRRGIGKKTLEHMTELAQSQGMSLYGAMQALVLANDSPIGKRARADIEDFLELISEFRPKLLSGKDLAQSLRALIAKIDYWGHLVGEHPNNERVAKFKLRNVELFTSSLEQWEKDPDNLSPSVFNYLNRITLAGKDDDDSEEGKVNLMTIHSAKGLEFDVVFIAGVEENIIPHQRSLEENDAGSYEENMEEERRLFYVALTRAKMKLYLTSCQQRKVMRDLMSMTMSPFIEEIPEKLIDIKEPDTEISEEEAHNYFELMKKKFAAVEE</sequence>
<dbReference type="PANTHER" id="PTHR11070:SF2">
    <property type="entry name" value="ATP-DEPENDENT DNA HELICASE SRS2"/>
    <property type="match status" value="1"/>
</dbReference>
<evidence type="ECO:0000256" key="6">
    <source>
        <dbReference type="ARBA" id="ARBA00023125"/>
    </source>
</evidence>
<protein>
    <recommendedName>
        <fullName evidence="9">DNA 3'-5' helicase</fullName>
        <ecNumber evidence="9">5.6.2.4</ecNumber>
    </recommendedName>
    <alternativeName>
        <fullName evidence="10">DNA 3'-5' helicase II</fullName>
    </alternativeName>
</protein>